<gene>
    <name evidence="3" type="ORF">LWI28_013533</name>
</gene>
<feature type="compositionally biased region" description="Gly residues" evidence="1">
    <location>
        <begin position="47"/>
        <end position="61"/>
    </location>
</feature>
<proteinExistence type="predicted"/>
<dbReference type="AlphaFoldDB" id="A0AAD5NUJ8"/>
<accession>A0AAD5NUJ8</accession>
<reference evidence="3" key="2">
    <citation type="submission" date="2023-02" db="EMBL/GenBank/DDBJ databases">
        <authorList>
            <person name="Swenson N.G."/>
            <person name="Wegrzyn J.L."/>
            <person name="Mcevoy S.L."/>
        </authorList>
    </citation>
    <scope>NUCLEOTIDE SEQUENCE</scope>
    <source>
        <strain evidence="3">91603</strain>
        <tissue evidence="3">Leaf</tissue>
    </source>
</reference>
<sequence>MGGKDRAEDERAASPAWKSFGKAIEKFSKRQLIKDVLRHQMEKKGYHVGGNGGKNPPCGGGDGRKDGFGGSSKDEWVMNEIMQVILATIGLIFLDIYIICGEELTWLRKDYIRPHRRTSDVAWSSHEPIAWLLHEPAALCLTNHGAVGS</sequence>
<keyword evidence="2" id="KW-0472">Membrane</keyword>
<evidence type="ECO:0000256" key="2">
    <source>
        <dbReference type="SAM" id="Phobius"/>
    </source>
</evidence>
<dbReference type="EMBL" id="JAJSOW010000101">
    <property type="protein sequence ID" value="KAI9181298.1"/>
    <property type="molecule type" value="Genomic_DNA"/>
</dbReference>
<comment type="caution">
    <text evidence="3">The sequence shown here is derived from an EMBL/GenBank/DDBJ whole genome shotgun (WGS) entry which is preliminary data.</text>
</comment>
<evidence type="ECO:0000313" key="4">
    <source>
        <dbReference type="Proteomes" id="UP001064489"/>
    </source>
</evidence>
<feature type="transmembrane region" description="Helical" evidence="2">
    <location>
        <begin position="81"/>
        <end position="100"/>
    </location>
</feature>
<reference evidence="3" key="1">
    <citation type="journal article" date="2022" name="Plant J.">
        <title>Strategies of tolerance reflected in two North American maple genomes.</title>
        <authorList>
            <person name="McEvoy S.L."/>
            <person name="Sezen U.U."/>
            <person name="Trouern-Trend A."/>
            <person name="McMahon S.M."/>
            <person name="Schaberg P.G."/>
            <person name="Yang J."/>
            <person name="Wegrzyn J.L."/>
            <person name="Swenson N.G."/>
        </authorList>
    </citation>
    <scope>NUCLEOTIDE SEQUENCE</scope>
    <source>
        <strain evidence="3">91603</strain>
    </source>
</reference>
<dbReference type="PANTHER" id="PTHR35483:SF1">
    <property type="entry name" value="GLYCINE-RICH PROTEIN-RELATED"/>
    <property type="match status" value="1"/>
</dbReference>
<dbReference type="GO" id="GO:0009507">
    <property type="term" value="C:chloroplast"/>
    <property type="evidence" value="ECO:0007669"/>
    <property type="project" value="TreeGrafter"/>
</dbReference>
<feature type="region of interest" description="Disordered" evidence="1">
    <location>
        <begin position="45"/>
        <end position="69"/>
    </location>
</feature>
<keyword evidence="2" id="KW-0812">Transmembrane</keyword>
<keyword evidence="4" id="KW-1185">Reference proteome</keyword>
<dbReference type="PANTHER" id="PTHR35483">
    <property type="entry name" value="NUCLEUSENVELOPE PROTEIN"/>
    <property type="match status" value="1"/>
</dbReference>
<keyword evidence="2" id="KW-1133">Transmembrane helix</keyword>
<dbReference type="Proteomes" id="UP001064489">
    <property type="component" value="Chromosome 4"/>
</dbReference>
<organism evidence="3 4">
    <name type="scientific">Acer negundo</name>
    <name type="common">Box elder</name>
    <dbReference type="NCBI Taxonomy" id="4023"/>
    <lineage>
        <taxon>Eukaryota</taxon>
        <taxon>Viridiplantae</taxon>
        <taxon>Streptophyta</taxon>
        <taxon>Embryophyta</taxon>
        <taxon>Tracheophyta</taxon>
        <taxon>Spermatophyta</taxon>
        <taxon>Magnoliopsida</taxon>
        <taxon>eudicotyledons</taxon>
        <taxon>Gunneridae</taxon>
        <taxon>Pentapetalae</taxon>
        <taxon>rosids</taxon>
        <taxon>malvids</taxon>
        <taxon>Sapindales</taxon>
        <taxon>Sapindaceae</taxon>
        <taxon>Hippocastanoideae</taxon>
        <taxon>Acereae</taxon>
        <taxon>Acer</taxon>
    </lineage>
</organism>
<protein>
    <submittedName>
        <fullName evidence="3">Uncharacterized protein</fullName>
    </submittedName>
</protein>
<evidence type="ECO:0000256" key="1">
    <source>
        <dbReference type="SAM" id="MobiDB-lite"/>
    </source>
</evidence>
<evidence type="ECO:0000313" key="3">
    <source>
        <dbReference type="EMBL" id="KAI9181298.1"/>
    </source>
</evidence>
<name>A0AAD5NUJ8_ACENE</name>